<dbReference type="FunFam" id="1.10.150.250:FF:000002">
    <property type="entry name" value="Succinate dehydrogenase assembly factor 2, mitochondrial"/>
    <property type="match status" value="1"/>
</dbReference>
<evidence type="ECO:0000313" key="6">
    <source>
        <dbReference type="EMBL" id="CAG8527167.1"/>
    </source>
</evidence>
<dbReference type="InterPro" id="IPR058933">
    <property type="entry name" value="YMC020W-like_ab_hydrolase"/>
</dbReference>
<dbReference type="HAMAP" id="MF_03057">
    <property type="entry name" value="SDHAF2"/>
    <property type="match status" value="1"/>
</dbReference>
<dbReference type="Pfam" id="PF03937">
    <property type="entry name" value="Sdh5"/>
    <property type="match status" value="1"/>
</dbReference>
<evidence type="ECO:0000256" key="3">
    <source>
        <dbReference type="ARBA" id="ARBA00023186"/>
    </source>
</evidence>
<evidence type="ECO:0000256" key="2">
    <source>
        <dbReference type="ARBA" id="ARBA00023128"/>
    </source>
</evidence>
<comment type="function">
    <text evidence="4">Plays an essential role in the assembly of succinate dehydrogenase (SDH), an enzyme complex (also referred to as respiratory complex II) that is a component of both the tricarboxylic acid (TCA) cycle and the mitochondrial electron transport chain, and which couples the oxidation of succinate to fumarate with the reduction of ubiquinone (coenzyme Q) to ubiquinol. Required for flavinylation (covalent attachment of FAD) of the flavoprotein subunit of the SDH catalytic dimer.</text>
</comment>
<evidence type="ECO:0000256" key="1">
    <source>
        <dbReference type="ARBA" id="ARBA00004305"/>
    </source>
</evidence>
<dbReference type="OrthoDB" id="284292at2759"/>
<gene>
    <name evidence="6" type="ORF">POCULU_LOCUS3876</name>
</gene>
<dbReference type="PANTHER" id="PTHR12469">
    <property type="entry name" value="PROTEIN EMI5 HOMOLOG, MITOCHONDRIAL"/>
    <property type="match status" value="1"/>
</dbReference>
<accession>A0A9N9ACD5</accession>
<evidence type="ECO:0000313" key="7">
    <source>
        <dbReference type="Proteomes" id="UP000789572"/>
    </source>
</evidence>
<protein>
    <recommendedName>
        <fullName evidence="4">Succinate dehydrogenase assembly factor 2, mitochondrial</fullName>
        <shortName evidence="4">SDH assembly factor 2</shortName>
        <shortName evidence="4">SDHAF2</shortName>
    </recommendedName>
</protein>
<keyword evidence="2 4" id="KW-0496">Mitochondrion</keyword>
<dbReference type="Proteomes" id="UP000789572">
    <property type="component" value="Unassembled WGS sequence"/>
</dbReference>
<dbReference type="GO" id="GO:0006099">
    <property type="term" value="P:tricarboxylic acid cycle"/>
    <property type="evidence" value="ECO:0007669"/>
    <property type="project" value="TreeGrafter"/>
</dbReference>
<proteinExistence type="inferred from homology"/>
<comment type="subcellular location">
    <subcellularLocation>
        <location evidence="1 4">Mitochondrion matrix</location>
    </subcellularLocation>
</comment>
<keyword evidence="3 4" id="KW-0143">Chaperone</keyword>
<name>A0A9N9ACD5_9GLOM</name>
<keyword evidence="7" id="KW-1185">Reference proteome</keyword>
<comment type="similarity">
    <text evidence="4">Belongs to the SDHAF2 family.</text>
</comment>
<evidence type="ECO:0000259" key="5">
    <source>
        <dbReference type="Pfam" id="PF26147"/>
    </source>
</evidence>
<dbReference type="PANTHER" id="PTHR12469:SF2">
    <property type="entry name" value="SUCCINATE DEHYDROGENASE ASSEMBLY FACTOR 2, MITOCHONDRIAL"/>
    <property type="match status" value="1"/>
</dbReference>
<dbReference type="AlphaFoldDB" id="A0A9N9ACD5"/>
<dbReference type="GO" id="GO:0005759">
    <property type="term" value="C:mitochondrial matrix"/>
    <property type="evidence" value="ECO:0007669"/>
    <property type="project" value="UniProtKB-SubCell"/>
</dbReference>
<evidence type="ECO:0000256" key="4">
    <source>
        <dbReference type="HAMAP-Rule" id="MF_03057"/>
    </source>
</evidence>
<dbReference type="SUPFAM" id="SSF109910">
    <property type="entry name" value="YgfY-like"/>
    <property type="match status" value="1"/>
</dbReference>
<reference evidence="6" key="1">
    <citation type="submission" date="2021-06" db="EMBL/GenBank/DDBJ databases">
        <authorList>
            <person name="Kallberg Y."/>
            <person name="Tangrot J."/>
            <person name="Rosling A."/>
        </authorList>
    </citation>
    <scope>NUCLEOTIDE SEQUENCE</scope>
    <source>
        <strain evidence="6">IA702</strain>
    </source>
</reference>
<dbReference type="Gene3D" id="1.10.150.250">
    <property type="entry name" value="Flavinator of succinate dehydrogenase"/>
    <property type="match status" value="1"/>
</dbReference>
<sequence>MDYVKVVQQTSGLVIFPVKNGIISLVRDIGDIPETLRILLVGVHGWGPIYSNSTRTSDELLRRARIEFKNYVPNSIFYEHVIASDGTVSQRVEDAWESVQSKKDGAFKRCDIVCFLAHSQSLVADLDFLTFIATVIFLVGKKFGLISFAGVHQGTYEPRAVITKMPRAATAELWHLSDETEETTKTYREAVKRVLQSGGRIVAFHSYGDQVVCLSSSTMNDIALNHENLAIGLYIPQSLAPNYPKDLLASMAALYCKGRNVGLRWDQNLGKVLKETESLSRLAFLKYVSNIHVTSSLSTPETLQEFITSQVQLAQSHSLLSSDATMIMSSFKDFWNGNKYREFEEDWRRMNVAWEEIKLSRAPLQTNENEVLTSAKRISGLCQIYRYQHTSNDRAELPQKSTSQSHQNIIDQDVEWPAIPPIPRVNEDIEKKRARLVYQSRKRGILETDLILSTFANKYLHEFSEEELAEYDQLLDVPDWDIYYFATNKKTVPEQLEKSGVFQKLKEHVKNEGKVILRMPDLR</sequence>
<dbReference type="InterPro" id="IPR036714">
    <property type="entry name" value="SDH_sf"/>
</dbReference>
<dbReference type="GO" id="GO:0006121">
    <property type="term" value="P:mitochondrial electron transport, succinate to ubiquinone"/>
    <property type="evidence" value="ECO:0007669"/>
    <property type="project" value="UniProtKB-UniRule"/>
</dbReference>
<comment type="subunit">
    <text evidence="4">Interacts with the flavoprotein subunit within the SDH catalytic dimer.</text>
</comment>
<comment type="caution">
    <text evidence="6">The sequence shown here is derived from an EMBL/GenBank/DDBJ whole genome shotgun (WGS) entry which is preliminary data.</text>
</comment>
<dbReference type="GO" id="GO:0034553">
    <property type="term" value="P:mitochondrial respiratory chain complex II assembly"/>
    <property type="evidence" value="ECO:0007669"/>
    <property type="project" value="TreeGrafter"/>
</dbReference>
<dbReference type="InterPro" id="IPR028882">
    <property type="entry name" value="SDHAF2"/>
</dbReference>
<dbReference type="EMBL" id="CAJVPJ010000462">
    <property type="protein sequence ID" value="CAG8527167.1"/>
    <property type="molecule type" value="Genomic_DNA"/>
</dbReference>
<dbReference type="Pfam" id="PF26147">
    <property type="entry name" value="AB_HYDROLASE_YMC0-YMC35"/>
    <property type="match status" value="1"/>
</dbReference>
<feature type="domain" description="YMC020W-like alpha/beta hydrolase" evidence="5">
    <location>
        <begin position="81"/>
        <end position="263"/>
    </location>
</feature>
<dbReference type="InterPro" id="IPR005631">
    <property type="entry name" value="SDH"/>
</dbReference>
<organism evidence="6 7">
    <name type="scientific">Paraglomus occultum</name>
    <dbReference type="NCBI Taxonomy" id="144539"/>
    <lineage>
        <taxon>Eukaryota</taxon>
        <taxon>Fungi</taxon>
        <taxon>Fungi incertae sedis</taxon>
        <taxon>Mucoromycota</taxon>
        <taxon>Glomeromycotina</taxon>
        <taxon>Glomeromycetes</taxon>
        <taxon>Paraglomerales</taxon>
        <taxon>Paraglomeraceae</taxon>
        <taxon>Paraglomus</taxon>
    </lineage>
</organism>